<feature type="compositionally biased region" description="Basic and acidic residues" evidence="1">
    <location>
        <begin position="275"/>
        <end position="306"/>
    </location>
</feature>
<dbReference type="OrthoDB" id="3255824at2759"/>
<evidence type="ECO:0008006" key="4">
    <source>
        <dbReference type="Google" id="ProtNLM"/>
    </source>
</evidence>
<evidence type="ECO:0000313" key="3">
    <source>
        <dbReference type="Proteomes" id="UP000076154"/>
    </source>
</evidence>
<dbReference type="InterPro" id="IPR052055">
    <property type="entry name" value="Hepadnavirus_pol/RT"/>
</dbReference>
<organism evidence="2 3">
    <name type="scientific">Hypsizygus marmoreus</name>
    <name type="common">White beech mushroom</name>
    <name type="synonym">Agaricus marmoreus</name>
    <dbReference type="NCBI Taxonomy" id="39966"/>
    <lineage>
        <taxon>Eukaryota</taxon>
        <taxon>Fungi</taxon>
        <taxon>Dikarya</taxon>
        <taxon>Basidiomycota</taxon>
        <taxon>Agaricomycotina</taxon>
        <taxon>Agaricomycetes</taxon>
        <taxon>Agaricomycetidae</taxon>
        <taxon>Agaricales</taxon>
        <taxon>Tricholomatineae</taxon>
        <taxon>Lyophyllaceae</taxon>
        <taxon>Hypsizygus</taxon>
    </lineage>
</organism>
<proteinExistence type="predicted"/>
<dbReference type="Proteomes" id="UP000076154">
    <property type="component" value="Unassembled WGS sequence"/>
</dbReference>
<feature type="region of interest" description="Disordered" evidence="1">
    <location>
        <begin position="1"/>
        <end position="22"/>
    </location>
</feature>
<dbReference type="InParanoid" id="A0A369JTF5"/>
<comment type="caution">
    <text evidence="2">The sequence shown here is derived from an EMBL/GenBank/DDBJ whole genome shotgun (WGS) entry which is preliminary data.</text>
</comment>
<evidence type="ECO:0000313" key="2">
    <source>
        <dbReference type="EMBL" id="RDB24632.1"/>
    </source>
</evidence>
<evidence type="ECO:0000256" key="1">
    <source>
        <dbReference type="SAM" id="MobiDB-lite"/>
    </source>
</evidence>
<keyword evidence="3" id="KW-1185">Reference proteome</keyword>
<feature type="region of interest" description="Disordered" evidence="1">
    <location>
        <begin position="39"/>
        <end position="81"/>
    </location>
</feature>
<accession>A0A369JTF5</accession>
<dbReference type="CDD" id="cd09275">
    <property type="entry name" value="RNase_HI_RT_DIRS1"/>
    <property type="match status" value="1"/>
</dbReference>
<protein>
    <recommendedName>
        <fullName evidence="4">Reverse transcriptase domain-containing protein</fullName>
    </recommendedName>
</protein>
<dbReference type="InterPro" id="IPR043502">
    <property type="entry name" value="DNA/RNA_pol_sf"/>
</dbReference>
<dbReference type="STRING" id="39966.A0A369JTF5"/>
<dbReference type="EMBL" id="LUEZ02000042">
    <property type="protein sequence ID" value="RDB24632.1"/>
    <property type="molecule type" value="Genomic_DNA"/>
</dbReference>
<sequence>MASPRRPSSVSHRGYNDGRLHGMSSGSSLHYFLLTFPPAQDPREHQRSSSRRLPSAVRFSDQPHGEQPPSRRPRARHHQSLPLDPSHVIILERIAHILQAGWPGYIPLTVLSNAACRLAGFAPVRPNPALHVSAHGSLQLCSPHLDCSKEMDITCVEWLQAGRNLVRAIRKNLVLPEFLSDSEDSMSSDSPPLADDVSCAFDAHFMGISTRADFESNFSVYVEYDIFIRRQWLVRLQNGSPLLDIQHFHDKVYDSYDRAKTSCTVNTLTSSSSKTFHDRATDVTHDRASSRRSDSSWSRPVDRSKLTETASRPAACTVAPPTTISAGVLAPVNSSPKAKIPGGNLPTAQPSVLGTMAPPPAPSMIRAPTPMLAPSAVDHITVLRTAQCELHFPISTPHKHWRWTALLEEVGGLEQFAEVPKGLQFGFSLGLEDFVLDSTFSPPNHYKSPEHHAFIQAKYAEGTQLGRVSPGYTPALATELFGFYRTAPLNVSEQKPGKLRITVDHSFPRNNPLVRSVNSQIDSSKFRCDWGTFSACWLLVADAPPGTEACVFDVDTAFHNIPTRPTDRPATALLIDGLVRFDGRLNFGISPAPGIFGLVADAIVFIYLNKGIDALIKWVDDFIFFRYRRGFKSDGSPVFAYDESLIWSIADDLGWPWAPDKFVPFSTSFTYIGFNWSIEEKTVSLPDHKHAKYLAKLELWNLGAYVNLRSTESLIGTLNHVTLVIPNGCSHLPELYKFRAAFPVDAPPWCQHRVTPSVFAAIAWWRETLSTSWCSLHIVRPPEPLSIPIFVDASTSWGIGFYMNGKWLAWKLRPGWKSDDRDIGWAEMVAVDLALHAIIASGLRDCHLVINSDNTGVVGALSTGRSRNSQQNAILRRIVENFQAHGIWLTLNWIPTTHNIADAPSRGLFPPKKLLFPYPPAIPTYLKPLITPSVPFHDLTV</sequence>
<reference evidence="2" key="1">
    <citation type="submission" date="2018-04" db="EMBL/GenBank/DDBJ databases">
        <title>Whole genome sequencing of Hypsizygus marmoreus.</title>
        <authorList>
            <person name="Choi I.-G."/>
            <person name="Min B."/>
            <person name="Kim J.-G."/>
            <person name="Kim S."/>
            <person name="Oh Y.-L."/>
            <person name="Kong W.-S."/>
            <person name="Park H."/>
            <person name="Jeong J."/>
            <person name="Song E.-S."/>
        </authorList>
    </citation>
    <scope>NUCLEOTIDE SEQUENCE [LARGE SCALE GENOMIC DNA]</scope>
    <source>
        <strain evidence="2">51987-8</strain>
    </source>
</reference>
<feature type="compositionally biased region" description="Polar residues" evidence="1">
    <location>
        <begin position="1"/>
        <end position="11"/>
    </location>
</feature>
<dbReference type="PANTHER" id="PTHR33050:SF7">
    <property type="entry name" value="RIBONUCLEASE H"/>
    <property type="match status" value="1"/>
</dbReference>
<dbReference type="AlphaFoldDB" id="A0A369JTF5"/>
<name>A0A369JTF5_HYPMA</name>
<dbReference type="PANTHER" id="PTHR33050">
    <property type="entry name" value="REVERSE TRANSCRIPTASE DOMAIN-CONTAINING PROTEIN"/>
    <property type="match status" value="1"/>
</dbReference>
<feature type="region of interest" description="Disordered" evidence="1">
    <location>
        <begin position="269"/>
        <end position="316"/>
    </location>
</feature>
<gene>
    <name evidence="2" type="ORF">Hypma_008188</name>
</gene>
<dbReference type="SUPFAM" id="SSF56672">
    <property type="entry name" value="DNA/RNA polymerases"/>
    <property type="match status" value="1"/>
</dbReference>